<dbReference type="AlphaFoldDB" id="A0A9Q0EUX2"/>
<feature type="chain" id="PRO_5040433546" description="Secreted protein" evidence="2">
    <location>
        <begin position="20"/>
        <end position="86"/>
    </location>
</feature>
<feature type="region of interest" description="Disordered" evidence="1">
    <location>
        <begin position="63"/>
        <end position="86"/>
    </location>
</feature>
<reference evidence="3" key="1">
    <citation type="submission" date="2022-07" db="EMBL/GenBank/DDBJ databases">
        <title>Chromosome-level genome of Muraenolepis orangiensis.</title>
        <authorList>
            <person name="Kim J."/>
        </authorList>
    </citation>
    <scope>NUCLEOTIDE SEQUENCE</scope>
    <source>
        <strain evidence="3">KU_S4_2022</strain>
        <tissue evidence="3">Muscle</tissue>
    </source>
</reference>
<evidence type="ECO:0008006" key="5">
    <source>
        <dbReference type="Google" id="ProtNLM"/>
    </source>
</evidence>
<keyword evidence="2" id="KW-0732">Signal</keyword>
<proteinExistence type="predicted"/>
<evidence type="ECO:0000256" key="1">
    <source>
        <dbReference type="SAM" id="MobiDB-lite"/>
    </source>
</evidence>
<evidence type="ECO:0000256" key="2">
    <source>
        <dbReference type="SAM" id="SignalP"/>
    </source>
</evidence>
<dbReference type="EMBL" id="JANIIK010000034">
    <property type="protein sequence ID" value="KAJ3614017.1"/>
    <property type="molecule type" value="Genomic_DNA"/>
</dbReference>
<accession>A0A9Q0EUX2</accession>
<comment type="caution">
    <text evidence="3">The sequence shown here is derived from an EMBL/GenBank/DDBJ whole genome shotgun (WGS) entry which is preliminary data.</text>
</comment>
<sequence>MQFGLPVSFLLLVSEKVHAAIGPSIVRAVTQLTPVLPSRPGLHGGLFLRDGLFVGKNVTKKAGPSPLVKKTKGHWEKKERQEPGVK</sequence>
<evidence type="ECO:0000313" key="4">
    <source>
        <dbReference type="Proteomes" id="UP001148018"/>
    </source>
</evidence>
<gene>
    <name evidence="3" type="ORF">NHX12_017594</name>
</gene>
<dbReference type="Proteomes" id="UP001148018">
    <property type="component" value="Unassembled WGS sequence"/>
</dbReference>
<protein>
    <recommendedName>
        <fullName evidence="5">Secreted protein</fullName>
    </recommendedName>
</protein>
<evidence type="ECO:0000313" key="3">
    <source>
        <dbReference type="EMBL" id="KAJ3614017.1"/>
    </source>
</evidence>
<name>A0A9Q0EUX2_9TELE</name>
<feature type="compositionally biased region" description="Basic and acidic residues" evidence="1">
    <location>
        <begin position="73"/>
        <end position="86"/>
    </location>
</feature>
<organism evidence="3 4">
    <name type="scientific">Muraenolepis orangiensis</name>
    <name type="common">Patagonian moray cod</name>
    <dbReference type="NCBI Taxonomy" id="630683"/>
    <lineage>
        <taxon>Eukaryota</taxon>
        <taxon>Metazoa</taxon>
        <taxon>Chordata</taxon>
        <taxon>Craniata</taxon>
        <taxon>Vertebrata</taxon>
        <taxon>Euteleostomi</taxon>
        <taxon>Actinopterygii</taxon>
        <taxon>Neopterygii</taxon>
        <taxon>Teleostei</taxon>
        <taxon>Neoteleostei</taxon>
        <taxon>Acanthomorphata</taxon>
        <taxon>Zeiogadaria</taxon>
        <taxon>Gadariae</taxon>
        <taxon>Gadiformes</taxon>
        <taxon>Muraenolepidoidei</taxon>
        <taxon>Muraenolepididae</taxon>
        <taxon>Muraenolepis</taxon>
    </lineage>
</organism>
<feature type="signal peptide" evidence="2">
    <location>
        <begin position="1"/>
        <end position="19"/>
    </location>
</feature>
<keyword evidence="4" id="KW-1185">Reference proteome</keyword>